<evidence type="ECO:0000256" key="6">
    <source>
        <dbReference type="ARBA" id="ARBA00022842"/>
    </source>
</evidence>
<feature type="binding site" evidence="8">
    <location>
        <position position="196"/>
    </location>
    <ligand>
        <name>ATP</name>
        <dbReference type="ChEBI" id="CHEBI:30616"/>
    </ligand>
</feature>
<evidence type="ECO:0000256" key="8">
    <source>
        <dbReference type="HAMAP-Rule" id="MF_00193"/>
    </source>
</evidence>
<feature type="binding site" evidence="8">
    <location>
        <position position="56"/>
    </location>
    <ligand>
        <name>Mg(2+)</name>
        <dbReference type="ChEBI" id="CHEBI:18420"/>
    </ligand>
</feature>
<dbReference type="GO" id="GO:0046872">
    <property type="term" value="F:metal ion binding"/>
    <property type="evidence" value="ECO:0007669"/>
    <property type="project" value="UniProtKB-KW"/>
</dbReference>
<evidence type="ECO:0000256" key="4">
    <source>
        <dbReference type="ARBA" id="ARBA00022741"/>
    </source>
</evidence>
<dbReference type="HAMAP" id="MF_00193">
    <property type="entry name" value="NadE_ammonia_dep"/>
    <property type="match status" value="1"/>
</dbReference>
<feature type="binding site" description="in other chain" evidence="8">
    <location>
        <position position="147"/>
    </location>
    <ligand>
        <name>deamido-NAD(+)</name>
        <dbReference type="ChEBI" id="CHEBI:58437"/>
        <note>ligand shared between two neighboring subunits</note>
    </ligand>
</feature>
<feature type="domain" description="NAD/GMP synthase" evidence="11">
    <location>
        <begin position="29"/>
        <end position="271"/>
    </location>
</feature>
<dbReference type="RefSeq" id="WP_133821482.1">
    <property type="nucleotide sequence ID" value="NZ_SNZH01000021.1"/>
</dbReference>
<keyword evidence="2 8" id="KW-0436">Ligase</keyword>
<dbReference type="CDD" id="cd00553">
    <property type="entry name" value="NAD_synthase"/>
    <property type="match status" value="1"/>
</dbReference>
<sequence>MDTDPFAAQREIAAALDVAEHFDIETEWRCRVAFLAEELQRAGRKSLVLGISGGVDSLTAGRLCQLVVAGLRTQGYDARFVAMRLPYGEQRDAHDAEAAIAFIEPDQILRVDIQPAVDATLQSMIDAGASFGDAHAADLIAGNVRARQRMIVQYAAANALHGLVIGTDHAAEAVMGFFTKHGDGACDLAPLTGLTKRRVRALAEHLGAPFNLVQKIPTADLELLRPLHPDEMALGVRYDAIDDFLEGRPVGREVAERIVSVYRNTEHKRAGPRTPPSRRVSWED</sequence>
<dbReference type="EC" id="6.3.1.5" evidence="8 10"/>
<dbReference type="GO" id="GO:0005737">
    <property type="term" value="C:cytoplasm"/>
    <property type="evidence" value="ECO:0007669"/>
    <property type="project" value="InterPro"/>
</dbReference>
<feature type="binding site" evidence="8">
    <location>
        <position position="172"/>
    </location>
    <ligand>
        <name>Mg(2+)</name>
        <dbReference type="ChEBI" id="CHEBI:18420"/>
    </ligand>
</feature>
<comment type="catalytic activity">
    <reaction evidence="8 10">
        <text>deamido-NAD(+) + NH4(+) + ATP = AMP + diphosphate + NAD(+) + H(+)</text>
        <dbReference type="Rhea" id="RHEA:21188"/>
        <dbReference type="ChEBI" id="CHEBI:15378"/>
        <dbReference type="ChEBI" id="CHEBI:28938"/>
        <dbReference type="ChEBI" id="CHEBI:30616"/>
        <dbReference type="ChEBI" id="CHEBI:33019"/>
        <dbReference type="ChEBI" id="CHEBI:57540"/>
        <dbReference type="ChEBI" id="CHEBI:58437"/>
        <dbReference type="ChEBI" id="CHEBI:456215"/>
        <dbReference type="EC" id="6.3.1.5"/>
    </reaction>
</comment>
<organism evidence="12 13">
    <name type="scientific">Tahibacter aquaticus</name>
    <dbReference type="NCBI Taxonomy" id="520092"/>
    <lineage>
        <taxon>Bacteria</taxon>
        <taxon>Pseudomonadati</taxon>
        <taxon>Pseudomonadota</taxon>
        <taxon>Gammaproteobacteria</taxon>
        <taxon>Lysobacterales</taxon>
        <taxon>Rhodanobacteraceae</taxon>
        <taxon>Tahibacter</taxon>
    </lineage>
</organism>
<evidence type="ECO:0000256" key="7">
    <source>
        <dbReference type="ARBA" id="ARBA00023027"/>
    </source>
</evidence>
<evidence type="ECO:0000256" key="9">
    <source>
        <dbReference type="RuleBase" id="RU003811"/>
    </source>
</evidence>
<comment type="similarity">
    <text evidence="1 8 9">Belongs to the NAD synthetase family.</text>
</comment>
<comment type="caution">
    <text evidence="12">The sequence shown here is derived from an EMBL/GenBank/DDBJ whole genome shotgun (WGS) entry which is preliminary data.</text>
</comment>
<dbReference type="InterPro" id="IPR003694">
    <property type="entry name" value="NAD_synthase"/>
</dbReference>
<dbReference type="PANTHER" id="PTHR23090:SF7">
    <property type="entry name" value="NH(3)-DEPENDENT NAD(+) SYNTHETASE"/>
    <property type="match status" value="1"/>
</dbReference>
<feature type="binding site" description="in other chain" evidence="8">
    <location>
        <position position="180"/>
    </location>
    <ligand>
        <name>deamido-NAD(+)</name>
        <dbReference type="ChEBI" id="CHEBI:58437"/>
        <note>ligand shared between two neighboring subunits</note>
    </ligand>
</feature>
<feature type="binding site" evidence="8">
    <location>
        <begin position="50"/>
        <end position="57"/>
    </location>
    <ligand>
        <name>ATP</name>
        <dbReference type="ChEBI" id="CHEBI:30616"/>
    </ligand>
</feature>
<dbReference type="InterPro" id="IPR022926">
    <property type="entry name" value="NH(3)-dep_NAD(+)_synth"/>
</dbReference>
<evidence type="ECO:0000256" key="10">
    <source>
        <dbReference type="RuleBase" id="RU003812"/>
    </source>
</evidence>
<keyword evidence="6 8" id="KW-0460">Magnesium</keyword>
<keyword evidence="13" id="KW-1185">Reference proteome</keyword>
<keyword evidence="7 8" id="KW-0520">NAD</keyword>
<dbReference type="UniPathway" id="UPA00253">
    <property type="reaction ID" value="UER00333"/>
</dbReference>
<dbReference type="GO" id="GO:0003952">
    <property type="term" value="F:NAD+ synthase (glutamine-hydrolyzing) activity"/>
    <property type="evidence" value="ECO:0007669"/>
    <property type="project" value="InterPro"/>
</dbReference>
<dbReference type="InterPro" id="IPR014729">
    <property type="entry name" value="Rossmann-like_a/b/a_fold"/>
</dbReference>
<feature type="binding site" evidence="8">
    <location>
        <position position="187"/>
    </location>
    <ligand>
        <name>deamido-NAD(+)</name>
        <dbReference type="ChEBI" id="CHEBI:58437"/>
        <note>ligand shared between two neighboring subunits</note>
    </ligand>
</feature>
<dbReference type="AlphaFoldDB" id="A0A4R6YM09"/>
<dbReference type="EMBL" id="SNZH01000021">
    <property type="protein sequence ID" value="TDR38382.1"/>
    <property type="molecule type" value="Genomic_DNA"/>
</dbReference>
<dbReference type="GO" id="GO:0009435">
    <property type="term" value="P:NAD+ biosynthetic process"/>
    <property type="evidence" value="ECO:0007669"/>
    <property type="project" value="UniProtKB-UniRule"/>
</dbReference>
<comment type="pathway">
    <text evidence="8">Cofactor biosynthesis; NAD(+) biosynthesis; NAD(+) from deamido-NAD(+) (ammonia route): step 1/1.</text>
</comment>
<keyword evidence="3 8" id="KW-0479">Metal-binding</keyword>
<evidence type="ECO:0000313" key="13">
    <source>
        <dbReference type="Proteomes" id="UP000295293"/>
    </source>
</evidence>
<dbReference type="InterPro" id="IPR022310">
    <property type="entry name" value="NAD/GMP_synthase"/>
</dbReference>
<dbReference type="PANTHER" id="PTHR23090">
    <property type="entry name" value="NH 3 /GLUTAMINE-DEPENDENT NAD + SYNTHETASE"/>
    <property type="match status" value="1"/>
</dbReference>
<evidence type="ECO:0000259" key="11">
    <source>
        <dbReference type="Pfam" id="PF02540"/>
    </source>
</evidence>
<evidence type="ECO:0000313" key="12">
    <source>
        <dbReference type="EMBL" id="TDR38382.1"/>
    </source>
</evidence>
<accession>A0A4R6YM09</accession>
<feature type="binding site" description="in other chain" evidence="8">
    <location>
        <begin position="267"/>
        <end position="268"/>
    </location>
    <ligand>
        <name>deamido-NAD(+)</name>
        <dbReference type="ChEBI" id="CHEBI:58437"/>
        <note>ligand shared between two neighboring subunits</note>
    </ligand>
</feature>
<proteinExistence type="inferred from homology"/>
<reference evidence="12 13" key="1">
    <citation type="submission" date="2019-03" db="EMBL/GenBank/DDBJ databases">
        <title>Genomic Encyclopedia of Type Strains, Phase IV (KMG-IV): sequencing the most valuable type-strain genomes for metagenomic binning, comparative biology and taxonomic classification.</title>
        <authorList>
            <person name="Goeker M."/>
        </authorList>
    </citation>
    <scope>NUCLEOTIDE SEQUENCE [LARGE SCALE GENOMIC DNA]</scope>
    <source>
        <strain evidence="12 13">DSM 21667</strain>
    </source>
</reference>
<gene>
    <name evidence="8" type="primary">nadE</name>
    <name evidence="12" type="ORF">DFR29_12154</name>
</gene>
<evidence type="ECO:0000256" key="3">
    <source>
        <dbReference type="ARBA" id="ARBA00022723"/>
    </source>
</evidence>
<dbReference type="OrthoDB" id="3266517at2"/>
<dbReference type="GO" id="GO:0005524">
    <property type="term" value="F:ATP binding"/>
    <property type="evidence" value="ECO:0007669"/>
    <property type="project" value="UniProtKB-UniRule"/>
</dbReference>
<dbReference type="Proteomes" id="UP000295293">
    <property type="component" value="Unassembled WGS sequence"/>
</dbReference>
<dbReference type="SUPFAM" id="SSF52402">
    <property type="entry name" value="Adenine nucleotide alpha hydrolases-like"/>
    <property type="match status" value="1"/>
</dbReference>
<comment type="subunit">
    <text evidence="8">Homodimer.</text>
</comment>
<dbReference type="NCBIfam" id="TIGR00552">
    <property type="entry name" value="nadE"/>
    <property type="match status" value="1"/>
</dbReference>
<keyword evidence="4 8" id="KW-0547">Nucleotide-binding</keyword>
<name>A0A4R6YM09_9GAMM</name>
<dbReference type="Pfam" id="PF02540">
    <property type="entry name" value="NAD_synthase"/>
    <property type="match status" value="1"/>
</dbReference>
<dbReference type="GO" id="GO:0008795">
    <property type="term" value="F:NAD+ synthase activity"/>
    <property type="evidence" value="ECO:0007669"/>
    <property type="project" value="UniProtKB-UniRule"/>
</dbReference>
<keyword evidence="5 8" id="KW-0067">ATP-binding</keyword>
<evidence type="ECO:0000256" key="2">
    <source>
        <dbReference type="ARBA" id="ARBA00022598"/>
    </source>
</evidence>
<dbReference type="Gene3D" id="3.40.50.620">
    <property type="entry name" value="HUPs"/>
    <property type="match status" value="1"/>
</dbReference>
<evidence type="ECO:0000256" key="5">
    <source>
        <dbReference type="ARBA" id="ARBA00022840"/>
    </source>
</evidence>
<evidence type="ECO:0000256" key="1">
    <source>
        <dbReference type="ARBA" id="ARBA00005859"/>
    </source>
</evidence>
<feature type="binding site" evidence="8">
    <location>
        <position position="218"/>
    </location>
    <ligand>
        <name>ATP</name>
        <dbReference type="ChEBI" id="CHEBI:30616"/>
    </ligand>
</feature>
<dbReference type="GO" id="GO:0004359">
    <property type="term" value="F:glutaminase activity"/>
    <property type="evidence" value="ECO:0007669"/>
    <property type="project" value="InterPro"/>
</dbReference>
<dbReference type="NCBIfam" id="NF001979">
    <property type="entry name" value="PRK00768.1"/>
    <property type="match status" value="1"/>
</dbReference>
<feature type="binding site" evidence="8">
    <location>
        <position position="167"/>
    </location>
    <ligand>
        <name>ATP</name>
        <dbReference type="ChEBI" id="CHEBI:30616"/>
    </ligand>
</feature>
<comment type="function">
    <text evidence="8">Catalyzes the ATP-dependent amidation of deamido-NAD to form NAD. Uses ammonia as a nitrogen source.</text>
</comment>
<protein>
    <recommendedName>
        <fullName evidence="8 10">NH(3)-dependent NAD(+) synthetase</fullName>
        <ecNumber evidence="8 10">6.3.1.5</ecNumber>
    </recommendedName>
</protein>